<comment type="caution">
    <text evidence="2">The sequence shown here is derived from an EMBL/GenBank/DDBJ whole genome shotgun (WGS) entry which is preliminary data.</text>
</comment>
<name>A0A9P6IYA8_9FUNG</name>
<feature type="compositionally biased region" description="Basic and acidic residues" evidence="1">
    <location>
        <begin position="139"/>
        <end position="149"/>
    </location>
</feature>
<proteinExistence type="predicted"/>
<evidence type="ECO:0000313" key="3">
    <source>
        <dbReference type="Proteomes" id="UP000749646"/>
    </source>
</evidence>
<feature type="compositionally biased region" description="Polar residues" evidence="1">
    <location>
        <begin position="198"/>
        <end position="207"/>
    </location>
</feature>
<dbReference type="Proteomes" id="UP000749646">
    <property type="component" value="Unassembled WGS sequence"/>
</dbReference>
<dbReference type="AlphaFoldDB" id="A0A9P6IYA8"/>
<evidence type="ECO:0000256" key="1">
    <source>
        <dbReference type="SAM" id="MobiDB-lite"/>
    </source>
</evidence>
<feature type="compositionally biased region" description="Low complexity" evidence="1">
    <location>
        <begin position="158"/>
        <end position="172"/>
    </location>
</feature>
<feature type="region of interest" description="Disordered" evidence="1">
    <location>
        <begin position="197"/>
        <end position="253"/>
    </location>
</feature>
<reference evidence="2" key="1">
    <citation type="journal article" date="2020" name="Fungal Divers.">
        <title>Resolving the Mortierellaceae phylogeny through synthesis of multi-gene phylogenetics and phylogenomics.</title>
        <authorList>
            <person name="Vandepol N."/>
            <person name="Liber J."/>
            <person name="Desiro A."/>
            <person name="Na H."/>
            <person name="Kennedy M."/>
            <person name="Barry K."/>
            <person name="Grigoriev I.V."/>
            <person name="Miller A.N."/>
            <person name="O'Donnell K."/>
            <person name="Stajich J.E."/>
            <person name="Bonito G."/>
        </authorList>
    </citation>
    <scope>NUCLEOTIDE SEQUENCE</scope>
    <source>
        <strain evidence="2">MES-2147</strain>
    </source>
</reference>
<accession>A0A9P6IYA8</accession>
<feature type="compositionally biased region" description="Basic and acidic residues" evidence="1">
    <location>
        <begin position="122"/>
        <end position="133"/>
    </location>
</feature>
<gene>
    <name evidence="2" type="ORF">BGZ65_004678</name>
</gene>
<feature type="region of interest" description="Disordered" evidence="1">
    <location>
        <begin position="122"/>
        <end position="172"/>
    </location>
</feature>
<dbReference type="EMBL" id="JAAAHW010006907">
    <property type="protein sequence ID" value="KAF9953442.1"/>
    <property type="molecule type" value="Genomic_DNA"/>
</dbReference>
<feature type="compositionally biased region" description="Basic and acidic residues" evidence="1">
    <location>
        <begin position="240"/>
        <end position="253"/>
    </location>
</feature>
<protein>
    <submittedName>
        <fullName evidence="2">Uncharacterized protein</fullName>
    </submittedName>
</protein>
<organism evidence="2 3">
    <name type="scientific">Modicella reniformis</name>
    <dbReference type="NCBI Taxonomy" id="1440133"/>
    <lineage>
        <taxon>Eukaryota</taxon>
        <taxon>Fungi</taxon>
        <taxon>Fungi incertae sedis</taxon>
        <taxon>Mucoromycota</taxon>
        <taxon>Mortierellomycotina</taxon>
        <taxon>Mortierellomycetes</taxon>
        <taxon>Mortierellales</taxon>
        <taxon>Mortierellaceae</taxon>
        <taxon>Modicella</taxon>
    </lineage>
</organism>
<evidence type="ECO:0000313" key="2">
    <source>
        <dbReference type="EMBL" id="KAF9953442.1"/>
    </source>
</evidence>
<keyword evidence="3" id="KW-1185">Reference proteome</keyword>
<sequence length="253" mass="28057">MSKPWQIEISNHRSMIVDKPLETRGAEQTHVDVLFVHSVPTGICRIKTTVRVEDDYPVDGLPVSQLVWKILQGRITLPCELFLTGVITVAVTSFMNKNYLSATIDIRRYDIIKTIMRNQRSDSSSKKKSDIADTVKNMRLGETDHERATRSTINRMESCSTSAISSSSMEDSIVSDDDALVNTARLKRKALAEKDLNVETSSSNRTQALPLRKTRGPPQETPSSSIRGPQMAKRGGGVTKRGEGDRGRGRGRG</sequence>